<proteinExistence type="predicted"/>
<dbReference type="Proteomes" id="UP000324222">
    <property type="component" value="Unassembled WGS sequence"/>
</dbReference>
<sequence>MKPSMSHHYAYRECFSFCASHLHFDDFTDLALQEDPPADEDQLLSLAPWLPRACPELSAATVNALVTRGKLPRCVREWEEWV</sequence>
<organism evidence="1 2">
    <name type="scientific">Portunus trituberculatus</name>
    <name type="common">Swimming crab</name>
    <name type="synonym">Neptunus trituberculatus</name>
    <dbReference type="NCBI Taxonomy" id="210409"/>
    <lineage>
        <taxon>Eukaryota</taxon>
        <taxon>Metazoa</taxon>
        <taxon>Ecdysozoa</taxon>
        <taxon>Arthropoda</taxon>
        <taxon>Crustacea</taxon>
        <taxon>Multicrustacea</taxon>
        <taxon>Malacostraca</taxon>
        <taxon>Eumalacostraca</taxon>
        <taxon>Eucarida</taxon>
        <taxon>Decapoda</taxon>
        <taxon>Pleocyemata</taxon>
        <taxon>Brachyura</taxon>
        <taxon>Eubrachyura</taxon>
        <taxon>Portunoidea</taxon>
        <taxon>Portunidae</taxon>
        <taxon>Portuninae</taxon>
        <taxon>Portunus</taxon>
    </lineage>
</organism>
<name>A0A5B7CE24_PORTR</name>
<dbReference type="AlphaFoldDB" id="A0A5B7CE24"/>
<protein>
    <submittedName>
        <fullName evidence="1">Uncharacterized protein</fullName>
    </submittedName>
</protein>
<accession>A0A5B7CE24</accession>
<dbReference type="OrthoDB" id="297496at2759"/>
<dbReference type="EMBL" id="VSRR010000003">
    <property type="protein sequence ID" value="MPC07555.1"/>
    <property type="molecule type" value="Genomic_DNA"/>
</dbReference>
<evidence type="ECO:0000313" key="1">
    <source>
        <dbReference type="EMBL" id="MPC07555.1"/>
    </source>
</evidence>
<keyword evidence="2" id="KW-1185">Reference proteome</keyword>
<evidence type="ECO:0000313" key="2">
    <source>
        <dbReference type="Proteomes" id="UP000324222"/>
    </source>
</evidence>
<reference evidence="1 2" key="1">
    <citation type="submission" date="2019-05" db="EMBL/GenBank/DDBJ databases">
        <title>Another draft genome of Portunus trituberculatus and its Hox gene families provides insights of decapod evolution.</title>
        <authorList>
            <person name="Jeong J.-H."/>
            <person name="Song I."/>
            <person name="Kim S."/>
            <person name="Choi T."/>
            <person name="Kim D."/>
            <person name="Ryu S."/>
            <person name="Kim W."/>
        </authorList>
    </citation>
    <scope>NUCLEOTIDE SEQUENCE [LARGE SCALE GENOMIC DNA]</scope>
    <source>
        <tissue evidence="1">Muscle</tissue>
    </source>
</reference>
<gene>
    <name evidence="1" type="ORF">E2C01_000117</name>
</gene>
<comment type="caution">
    <text evidence="1">The sequence shown here is derived from an EMBL/GenBank/DDBJ whole genome shotgun (WGS) entry which is preliminary data.</text>
</comment>